<dbReference type="InterPro" id="IPR016161">
    <property type="entry name" value="Ald_DH/histidinol_DH"/>
</dbReference>
<evidence type="ECO:0000256" key="1">
    <source>
        <dbReference type="ARBA" id="ARBA00009986"/>
    </source>
</evidence>
<dbReference type="EMBL" id="VTUW01000001">
    <property type="protein sequence ID" value="KAA1195705.1"/>
    <property type="molecule type" value="Genomic_DNA"/>
</dbReference>
<comment type="caution">
    <text evidence="5">The sequence shown here is derived from an EMBL/GenBank/DDBJ whole genome shotgun (WGS) entry which is preliminary data.</text>
</comment>
<comment type="similarity">
    <text evidence="1">Belongs to the aldehyde dehydrogenase family.</text>
</comment>
<accession>A0A5B0XAS5</accession>
<dbReference type="Proteomes" id="UP000322184">
    <property type="component" value="Unassembled WGS sequence"/>
</dbReference>
<evidence type="ECO:0000313" key="6">
    <source>
        <dbReference type="Proteomes" id="UP000322184"/>
    </source>
</evidence>
<evidence type="ECO:0000256" key="3">
    <source>
        <dbReference type="ARBA" id="ARBA00023027"/>
    </source>
</evidence>
<keyword evidence="2" id="KW-0560">Oxidoreductase</keyword>
<evidence type="ECO:0000256" key="2">
    <source>
        <dbReference type="ARBA" id="ARBA00023002"/>
    </source>
</evidence>
<proteinExistence type="inferred from homology"/>
<sequence length="465" mass="50662">MLEQDEKTLELPLIEAITPIAQKRFTQQKMMHDVQGVPVGRLTQVPAVYAHYTVNCLRQGELLPIEKRDEALQKAAEFFINGNLCGLTVDDYVAKVVSVTGLPEYVVKNAVKNIGHATASAVSLAKLGIPQGVQTENTTLALENGCAQCVRRGDVLAVIAPGNGPGVHAIWPQAVALGYRVVLRPSDREPYTAQRLIQAMSEAGLGSYVAMLPSDHSLVDELLDVADLSMIYGGDALVERFTHRSDVLVQGPGRSKIVIGADYPLNAALELVFESVIGLGGAACVCASSVLVEGDAAAFAHKFHAYTVERLKNEQERHRYLPQFSAERYSWWLEQVKQYADALVQTPDVFDAPLGVKRVMPLIMLAESFDSPLVQLEFPVAAVTFAPFCCDDNLNVISPALVVTVASENPSLISHIADIPAIRNLYIGQVPTVWMRSHVPHDAFIAEFLMTTRGYRVAYPASMNG</sequence>
<dbReference type="PANTHER" id="PTHR43720">
    <property type="entry name" value="2-AMINOMUCONIC SEMIALDEHYDE DEHYDROGENASE"/>
    <property type="match status" value="1"/>
</dbReference>
<dbReference type="Gene3D" id="3.40.309.10">
    <property type="entry name" value="Aldehyde Dehydrogenase, Chain A, domain 2"/>
    <property type="match status" value="1"/>
</dbReference>
<gene>
    <name evidence="5" type="ORF">F0L16_00845</name>
</gene>
<dbReference type="InterPro" id="IPR016162">
    <property type="entry name" value="Ald_DH_N"/>
</dbReference>
<dbReference type="Gene3D" id="3.40.605.10">
    <property type="entry name" value="Aldehyde Dehydrogenase, Chain A, domain 1"/>
    <property type="match status" value="1"/>
</dbReference>
<dbReference type="RefSeq" id="WP_149615897.1">
    <property type="nucleotide sequence ID" value="NZ_CAWPFF010000001.1"/>
</dbReference>
<evidence type="ECO:0000313" key="5">
    <source>
        <dbReference type="EMBL" id="KAA1195705.1"/>
    </source>
</evidence>
<dbReference type="InterPro" id="IPR015590">
    <property type="entry name" value="Aldehyde_DH_dom"/>
</dbReference>
<dbReference type="Pfam" id="PF00171">
    <property type="entry name" value="Aldedh"/>
    <property type="match status" value="1"/>
</dbReference>
<dbReference type="PANTHER" id="PTHR43720:SF2">
    <property type="entry name" value="2-AMINOMUCONIC SEMIALDEHYDE DEHYDROGENASE"/>
    <property type="match status" value="1"/>
</dbReference>
<feature type="domain" description="Aldehyde dehydrogenase" evidence="4">
    <location>
        <begin position="155"/>
        <end position="315"/>
    </location>
</feature>
<dbReference type="InterPro" id="IPR016163">
    <property type="entry name" value="Ald_DH_C"/>
</dbReference>
<dbReference type="SUPFAM" id="SSF53720">
    <property type="entry name" value="ALDH-like"/>
    <property type="match status" value="1"/>
</dbReference>
<organism evidence="5 6">
    <name type="scientific">Photorhabdus heterorhabditis</name>
    <dbReference type="NCBI Taxonomy" id="880156"/>
    <lineage>
        <taxon>Bacteria</taxon>
        <taxon>Pseudomonadati</taxon>
        <taxon>Pseudomonadota</taxon>
        <taxon>Gammaproteobacteria</taxon>
        <taxon>Enterobacterales</taxon>
        <taxon>Morganellaceae</taxon>
        <taxon>Photorhabdus</taxon>
    </lineage>
</organism>
<dbReference type="GO" id="GO:0016620">
    <property type="term" value="F:oxidoreductase activity, acting on the aldehyde or oxo group of donors, NAD or NADP as acceptor"/>
    <property type="evidence" value="ECO:0007669"/>
    <property type="project" value="InterPro"/>
</dbReference>
<evidence type="ECO:0000259" key="4">
    <source>
        <dbReference type="Pfam" id="PF00171"/>
    </source>
</evidence>
<dbReference type="AlphaFoldDB" id="A0A5B0XAS5"/>
<protein>
    <submittedName>
        <fullName evidence="5">Aldehyde dehydrogenase family protein</fullName>
    </submittedName>
</protein>
<name>A0A5B0XAS5_9GAMM</name>
<keyword evidence="3" id="KW-0520">NAD</keyword>
<reference evidence="5 6" key="1">
    <citation type="submission" date="2019-09" db="EMBL/GenBank/DDBJ databases">
        <title>Whole genome sequence of Photorhabdus heterorhabditis strain ETL (Enterobacteriales: Enterobacteriaceae) a bacterial symbiont of Heterorhabditis zealandica strain ETL (Rhabditida: Heterorhabditidae).</title>
        <authorList>
            <person name="Lulamba T.E."/>
            <person name="Serepa-Dlamini M.H."/>
        </authorList>
    </citation>
    <scope>NUCLEOTIDE SEQUENCE [LARGE SCALE GENOMIC DNA]</scope>
    <source>
        <strain evidence="5 6">ETL</strain>
    </source>
</reference>